<reference evidence="1" key="1">
    <citation type="submission" date="2022-04" db="EMBL/GenBank/DDBJ databases">
        <title>Genome of the entomopathogenic fungus Entomophthora muscae.</title>
        <authorList>
            <person name="Elya C."/>
            <person name="Lovett B.R."/>
            <person name="Lee E."/>
            <person name="Macias A.M."/>
            <person name="Hajek A.E."/>
            <person name="De Bivort B.L."/>
            <person name="Kasson M.T."/>
            <person name="De Fine Licht H.H."/>
            <person name="Stajich J.E."/>
        </authorList>
    </citation>
    <scope>NUCLEOTIDE SEQUENCE</scope>
    <source>
        <strain evidence="1">Berkeley</strain>
    </source>
</reference>
<dbReference type="Proteomes" id="UP001165960">
    <property type="component" value="Unassembled WGS sequence"/>
</dbReference>
<protein>
    <submittedName>
        <fullName evidence="1">Chitinase 2</fullName>
        <ecNumber evidence="1">3.2.1.14</ecNumber>
    </submittedName>
</protein>
<proteinExistence type="predicted"/>
<evidence type="ECO:0000313" key="2">
    <source>
        <dbReference type="Proteomes" id="UP001165960"/>
    </source>
</evidence>
<keyword evidence="1" id="KW-0326">Glycosidase</keyword>
<evidence type="ECO:0000313" key="1">
    <source>
        <dbReference type="EMBL" id="KAJ9070191.1"/>
    </source>
</evidence>
<comment type="caution">
    <text evidence="1">The sequence shown here is derived from an EMBL/GenBank/DDBJ whole genome shotgun (WGS) entry which is preliminary data.</text>
</comment>
<name>A0ACC2T6V3_9FUNG</name>
<keyword evidence="1" id="KW-0378">Hydrolase</keyword>
<dbReference type="EMBL" id="QTSX02003588">
    <property type="protein sequence ID" value="KAJ9070191.1"/>
    <property type="molecule type" value="Genomic_DNA"/>
</dbReference>
<gene>
    <name evidence="1" type="primary">CHT2_4</name>
    <name evidence="1" type="ORF">DSO57_1011111</name>
</gene>
<sequence>MKLTWFLLAWLGVGAEENRKTSLVAYWGQNSYGASDGGGKQRKEHPLQDYCRDGTYDVLVMSFLTKFNAEDPNGFPELNLGDHCKGMYEGTNHPKCDEVAEGIKFCQKQGKRVLLSMGGFNGNYTIATKADADSLAYRMWGLYFGGTAEHRPFLDAVLDGIDLDIEKGPPENYAQFSTTMHNVFTNNFFNPSNRSFVVTAAPQCPFPDAHLKNTLENGWLDMVFVQFYNNPCGLGSEEYNLATWDGWARFASVNKQAKVYIGAPAAPTAATTGYMPHTDLKAIIKEATEKYPSFGGIMLWDVSQANMNLCPIEKKLFSVAISHTLKGDHNVSQPGALAPQEAIHTPLKTPNLQDMVPATLPLKDAYAKKLKLNLTTTSQNAPLWPQRLSPQRQRRNPSPNPLPPQAQSPSQTPSTRQLHPTTTPQLSPRPNQNQLLNLTPSQQLNIAPSPAPLRSPKLSHLPQKPTPKKPPQMGIRLLTRST</sequence>
<dbReference type="EC" id="3.2.1.14" evidence="1"/>
<keyword evidence="2" id="KW-1185">Reference proteome</keyword>
<organism evidence="1 2">
    <name type="scientific">Entomophthora muscae</name>
    <dbReference type="NCBI Taxonomy" id="34485"/>
    <lineage>
        <taxon>Eukaryota</taxon>
        <taxon>Fungi</taxon>
        <taxon>Fungi incertae sedis</taxon>
        <taxon>Zoopagomycota</taxon>
        <taxon>Entomophthoromycotina</taxon>
        <taxon>Entomophthoromycetes</taxon>
        <taxon>Entomophthorales</taxon>
        <taxon>Entomophthoraceae</taxon>
        <taxon>Entomophthora</taxon>
    </lineage>
</organism>
<accession>A0ACC2T6V3</accession>